<dbReference type="Proteomes" id="UP000030748">
    <property type="component" value="Unassembled WGS sequence"/>
</dbReference>
<dbReference type="eggNOG" id="ENOG502RYYF">
    <property type="taxonomic scope" value="Eukaryota"/>
</dbReference>
<dbReference type="KEGG" id="egt:105961718"/>
<dbReference type="InterPro" id="IPR007750">
    <property type="entry name" value="DUF674"/>
</dbReference>
<protein>
    <recommendedName>
        <fullName evidence="3">DUF674 family protein</fullName>
    </recommendedName>
</protein>
<dbReference type="Pfam" id="PF05056">
    <property type="entry name" value="DUF674"/>
    <property type="match status" value="1"/>
</dbReference>
<proteinExistence type="predicted"/>
<evidence type="ECO:0008006" key="3">
    <source>
        <dbReference type="Google" id="ProtNLM"/>
    </source>
</evidence>
<dbReference type="PANTHER" id="PTHR33103:SF27">
    <property type="entry name" value="OS04G0594700 PROTEIN"/>
    <property type="match status" value="1"/>
</dbReference>
<sequence>MSDAKNAKFSLNFMTNKQRTKVLFAEADSSFTDVLISFLTLPLGTIIRILKQHYGEEASAPVFGCLNTLYNGLSNLDVNYFWTEGCKEMLLNPISSFEAEYRKLKLDINETMPAEYFICESPKCGRKYPKILHMKSVYYDTATCVCGAIMTRNVVTNKECQADVNCGGVFTVSTESFVISDDLRVFPNTRGFTQTLRNLGITNMDLGELRHVTFGFSEIMDLLKGSLLSRTPLTDIILGKRKMEYYDVKIKSEPGILCHEIDKEENSYSKKMILKVMVQKSTNKFLFAQSNEDFVDFLCSLPAIPLGGVEYLLGSNSCFTCVSNLYRSVADNIDYKYLETLKIRLTKPRLVHGYMSENQILPLREESFTPTYCAEFSSVKFLQGQGKYVQGSTMYNITDDLTVTPYCIETEIPSSDIKELEFEIGFEEGLSILKASVTTTSALTNSLKINPIIKKEPKQEP</sequence>
<name>A0A022R235_ERYGU</name>
<organism evidence="1 2">
    <name type="scientific">Erythranthe guttata</name>
    <name type="common">Yellow monkey flower</name>
    <name type="synonym">Mimulus guttatus</name>
    <dbReference type="NCBI Taxonomy" id="4155"/>
    <lineage>
        <taxon>Eukaryota</taxon>
        <taxon>Viridiplantae</taxon>
        <taxon>Streptophyta</taxon>
        <taxon>Embryophyta</taxon>
        <taxon>Tracheophyta</taxon>
        <taxon>Spermatophyta</taxon>
        <taxon>Magnoliopsida</taxon>
        <taxon>eudicotyledons</taxon>
        <taxon>Gunneridae</taxon>
        <taxon>Pentapetalae</taxon>
        <taxon>asterids</taxon>
        <taxon>lamiids</taxon>
        <taxon>Lamiales</taxon>
        <taxon>Phrymaceae</taxon>
        <taxon>Erythranthe</taxon>
    </lineage>
</organism>
<evidence type="ECO:0000313" key="2">
    <source>
        <dbReference type="Proteomes" id="UP000030748"/>
    </source>
</evidence>
<dbReference type="EMBL" id="KI630735">
    <property type="protein sequence ID" value="EYU34004.1"/>
    <property type="molecule type" value="Genomic_DNA"/>
</dbReference>
<accession>A0A022R235</accession>
<evidence type="ECO:0000313" key="1">
    <source>
        <dbReference type="EMBL" id="EYU34004.1"/>
    </source>
</evidence>
<reference evidence="1 2" key="1">
    <citation type="journal article" date="2013" name="Proc. Natl. Acad. Sci. U.S.A.">
        <title>Fine-scale variation in meiotic recombination in Mimulus inferred from population shotgun sequencing.</title>
        <authorList>
            <person name="Hellsten U."/>
            <person name="Wright K.M."/>
            <person name="Jenkins J."/>
            <person name="Shu S."/>
            <person name="Yuan Y."/>
            <person name="Wessler S.R."/>
            <person name="Schmutz J."/>
            <person name="Willis J.H."/>
            <person name="Rokhsar D.S."/>
        </authorList>
    </citation>
    <scope>NUCLEOTIDE SEQUENCE [LARGE SCALE GENOMIC DNA]</scope>
    <source>
        <strain evidence="2">cv. DUN x IM62</strain>
    </source>
</reference>
<gene>
    <name evidence="1" type="ORF">MIMGU_mgv1a019630mg</name>
</gene>
<dbReference type="OrthoDB" id="1099638at2759"/>
<dbReference type="PANTHER" id="PTHR33103">
    <property type="entry name" value="OS01G0153900 PROTEIN"/>
    <property type="match status" value="1"/>
</dbReference>
<dbReference type="AlphaFoldDB" id="A0A022R235"/>
<keyword evidence="2" id="KW-1185">Reference proteome</keyword>